<feature type="region of interest" description="Disordered" evidence="1">
    <location>
        <begin position="1"/>
        <end position="21"/>
    </location>
</feature>
<feature type="non-terminal residue" evidence="2">
    <location>
        <position position="1"/>
    </location>
</feature>
<accession>A0A161YA04</accession>
<name>A0A161YA04_COLIC</name>
<dbReference type="Proteomes" id="UP000076584">
    <property type="component" value="Unassembled WGS sequence"/>
</dbReference>
<sequence>LSHQLPPHHIHNEVHSRSRCRRPRRRPGLLWPARVRHPLPARCHPQGRLRPDRHCLPVHRGEAAGPRPRRRLLPARCLQLGRPHQGPVRRRRRLRRLPGHRRLRPAHRFCFCFRRRLLRRRLCLRLRLWRRQLRSRLRQRERQWRRVLCCRVGFRCRHLRPQRHCLHQQRHSFCFAHRLYRQPLRHRRRCQCHHHSLWQRRPPRHRGRRRSGSCCHCWYRCCPVSGFDWWRNAGSVHVDEKGT</sequence>
<evidence type="ECO:0000313" key="3">
    <source>
        <dbReference type="Proteomes" id="UP000076584"/>
    </source>
</evidence>
<dbReference type="AlphaFoldDB" id="A0A161YA04"/>
<reference evidence="2 3" key="1">
    <citation type="submission" date="2015-06" db="EMBL/GenBank/DDBJ databases">
        <title>Survival trade-offs in plant roots during colonization by closely related pathogenic and mutualistic fungi.</title>
        <authorList>
            <person name="Hacquard S."/>
            <person name="Kracher B."/>
            <person name="Hiruma K."/>
            <person name="Weinman A."/>
            <person name="Muench P."/>
            <person name="Garrido Oter R."/>
            <person name="Ver Loren van Themaat E."/>
            <person name="Dallerey J.-F."/>
            <person name="Damm U."/>
            <person name="Henrissat B."/>
            <person name="Lespinet O."/>
            <person name="Thon M."/>
            <person name="Kemen E."/>
            <person name="McHardy A.C."/>
            <person name="Schulze-Lefert P."/>
            <person name="O'Connell R.J."/>
        </authorList>
    </citation>
    <scope>NUCLEOTIDE SEQUENCE [LARGE SCALE GENOMIC DNA]</scope>
    <source>
        <strain evidence="2 3">MAFF 238704</strain>
    </source>
</reference>
<organism evidence="2 3">
    <name type="scientific">Colletotrichum incanum</name>
    <name type="common">Soybean anthracnose fungus</name>
    <dbReference type="NCBI Taxonomy" id="1573173"/>
    <lineage>
        <taxon>Eukaryota</taxon>
        <taxon>Fungi</taxon>
        <taxon>Dikarya</taxon>
        <taxon>Ascomycota</taxon>
        <taxon>Pezizomycotina</taxon>
        <taxon>Sordariomycetes</taxon>
        <taxon>Hypocreomycetidae</taxon>
        <taxon>Glomerellales</taxon>
        <taxon>Glomerellaceae</taxon>
        <taxon>Colletotrichum</taxon>
        <taxon>Colletotrichum spaethianum species complex</taxon>
    </lineage>
</organism>
<evidence type="ECO:0000256" key="1">
    <source>
        <dbReference type="SAM" id="MobiDB-lite"/>
    </source>
</evidence>
<proteinExistence type="predicted"/>
<dbReference type="EMBL" id="LFIW01000420">
    <property type="protein sequence ID" value="KZL86452.1"/>
    <property type="molecule type" value="Genomic_DNA"/>
</dbReference>
<comment type="caution">
    <text evidence="2">The sequence shown here is derived from an EMBL/GenBank/DDBJ whole genome shotgun (WGS) entry which is preliminary data.</text>
</comment>
<keyword evidence="3" id="KW-1185">Reference proteome</keyword>
<gene>
    <name evidence="2" type="ORF">CI238_02661</name>
</gene>
<evidence type="ECO:0000313" key="2">
    <source>
        <dbReference type="EMBL" id="KZL86452.1"/>
    </source>
</evidence>
<protein>
    <submittedName>
        <fullName evidence="2">Uncharacterized protein</fullName>
    </submittedName>
</protein>